<dbReference type="PANTHER" id="PTHR47280">
    <property type="entry name" value="PHEOPHYTINASE, CHLOROPLASTIC"/>
    <property type="match status" value="1"/>
</dbReference>
<reference evidence="2 3" key="1">
    <citation type="submission" date="2024-01" db="EMBL/GenBank/DDBJ databases">
        <title>The complete chloroplast genome sequence of Lithospermum erythrorhizon: insights into the phylogenetic relationship among Boraginaceae species and the maternal lineages of purple gromwells.</title>
        <authorList>
            <person name="Okada T."/>
            <person name="Watanabe K."/>
        </authorList>
    </citation>
    <scope>NUCLEOTIDE SEQUENCE [LARGE SCALE GENOMIC DNA]</scope>
</reference>
<keyword evidence="3" id="KW-1185">Reference proteome</keyword>
<gene>
    <name evidence="2" type="ORF">LIER_36649</name>
</gene>
<accession>A0AAV3P8Z5</accession>
<dbReference type="Pfam" id="PF12697">
    <property type="entry name" value="Abhydrolase_6"/>
    <property type="match status" value="1"/>
</dbReference>
<dbReference type="EMBL" id="BAABME010016939">
    <property type="protein sequence ID" value="GAA0148089.1"/>
    <property type="molecule type" value="Genomic_DNA"/>
</dbReference>
<dbReference type="Gene3D" id="3.40.50.1820">
    <property type="entry name" value="alpha/beta hydrolase"/>
    <property type="match status" value="1"/>
</dbReference>
<dbReference type="InterPro" id="IPR044211">
    <property type="entry name" value="PPH_chloroplastic"/>
</dbReference>
<dbReference type="GO" id="GO:0009507">
    <property type="term" value="C:chloroplast"/>
    <property type="evidence" value="ECO:0007669"/>
    <property type="project" value="TreeGrafter"/>
</dbReference>
<dbReference type="FunFam" id="3.40.50.1820:FF:000136">
    <property type="entry name" value="Pheophytinase, chloroplastic"/>
    <property type="match status" value="1"/>
</dbReference>
<evidence type="ECO:0000259" key="1">
    <source>
        <dbReference type="Pfam" id="PF12697"/>
    </source>
</evidence>
<feature type="domain" description="AB hydrolase-1" evidence="1">
    <location>
        <begin position="162"/>
        <end position="447"/>
    </location>
</feature>
<dbReference type="SUPFAM" id="SSF53474">
    <property type="entry name" value="alpha/beta-Hydrolases"/>
    <property type="match status" value="1"/>
</dbReference>
<comment type="caution">
    <text evidence="2">The sequence shown here is derived from an EMBL/GenBank/DDBJ whole genome shotgun (WGS) entry which is preliminary data.</text>
</comment>
<organism evidence="2 3">
    <name type="scientific">Lithospermum erythrorhizon</name>
    <name type="common">Purple gromwell</name>
    <name type="synonym">Lithospermum officinale var. erythrorhizon</name>
    <dbReference type="NCBI Taxonomy" id="34254"/>
    <lineage>
        <taxon>Eukaryota</taxon>
        <taxon>Viridiplantae</taxon>
        <taxon>Streptophyta</taxon>
        <taxon>Embryophyta</taxon>
        <taxon>Tracheophyta</taxon>
        <taxon>Spermatophyta</taxon>
        <taxon>Magnoliopsida</taxon>
        <taxon>eudicotyledons</taxon>
        <taxon>Gunneridae</taxon>
        <taxon>Pentapetalae</taxon>
        <taxon>asterids</taxon>
        <taxon>lamiids</taxon>
        <taxon>Boraginales</taxon>
        <taxon>Boraginaceae</taxon>
        <taxon>Boraginoideae</taxon>
        <taxon>Lithospermeae</taxon>
        <taxon>Lithospermum</taxon>
    </lineage>
</organism>
<dbReference type="AlphaFoldDB" id="A0AAV3P8Z5"/>
<dbReference type="GO" id="GO:0015996">
    <property type="term" value="P:chlorophyll catabolic process"/>
    <property type="evidence" value="ECO:0007669"/>
    <property type="project" value="InterPro"/>
</dbReference>
<protein>
    <recommendedName>
        <fullName evidence="1">AB hydrolase-1 domain-containing protein</fullName>
    </recommendedName>
</protein>
<sequence length="525" mass="58805">MGSLSYGCAPCCYAVYLRAEVRGINLNPHSLKVPIVRQRRLLCVLAKSNHFSDRSFDLDPFSANKFTMANSVPSIKNLTRYNHASTKVLNANRDSYVLDGEDDGRVLSDQGQSLPKLLIPSVPDESKGEDVASISSGFWEWKPQLNVHFETSGSENLNSPAVLFLPGFGVGSFHYEKQLKDLGRDYRVWAIDFLGQGMSMSNKDPTRKTEILAKSEQGAMNFWGFGDESEPWANELVYSIDLWKEQVHYFIKEVIKEPVYLVGNSLGGYVALYVAACNPEMVKGITLLNATPFWGFLPNPARSPSISRFFPWSGTFPLPSRVRKLTEILWQKISDPKSIANILRQVYTDHTTKVDKVFSRIVDITEHPAAAASLASIMFAPRGQLSFKEALVGCQINNVPVCLMYGKEDPWVKPMWGFRVKRQLPEAPFYVISPAGHCPHDEVPEVVNFLLRGWIKSLESSGSVALPLLGGSESVDVDVARDLEFARETSNKVVSIEIYGSKSSFWSRFGSYLKSRFQVQEIKFS</sequence>
<dbReference type="InterPro" id="IPR029058">
    <property type="entry name" value="AB_hydrolase_fold"/>
</dbReference>
<dbReference type="Proteomes" id="UP001454036">
    <property type="component" value="Unassembled WGS sequence"/>
</dbReference>
<dbReference type="GO" id="GO:0080124">
    <property type="term" value="F:pheophytinase activity"/>
    <property type="evidence" value="ECO:0007669"/>
    <property type="project" value="InterPro"/>
</dbReference>
<evidence type="ECO:0000313" key="2">
    <source>
        <dbReference type="EMBL" id="GAA0148089.1"/>
    </source>
</evidence>
<dbReference type="InterPro" id="IPR000073">
    <property type="entry name" value="AB_hydrolase_1"/>
</dbReference>
<name>A0AAV3P8Z5_LITER</name>
<proteinExistence type="predicted"/>
<evidence type="ECO:0000313" key="3">
    <source>
        <dbReference type="Proteomes" id="UP001454036"/>
    </source>
</evidence>
<dbReference type="PANTHER" id="PTHR47280:SF1">
    <property type="entry name" value="PHEOPHYTINASE, CHLOROPLASTIC"/>
    <property type="match status" value="1"/>
</dbReference>